<dbReference type="Proteomes" id="UP000245391">
    <property type="component" value="Unassembled WGS sequence"/>
</dbReference>
<dbReference type="AlphaFoldDB" id="A0A317F2C9"/>
<dbReference type="Pfam" id="PF12508">
    <property type="entry name" value="Transposon_TraM"/>
    <property type="match status" value="1"/>
</dbReference>
<accession>A0A317F2C9</accession>
<evidence type="ECO:0000256" key="1">
    <source>
        <dbReference type="SAM" id="Phobius"/>
    </source>
</evidence>
<evidence type="ECO:0000313" key="3">
    <source>
        <dbReference type="EMBL" id="PWS33324.1"/>
    </source>
</evidence>
<keyword evidence="1" id="KW-0812">Transmembrane</keyword>
<dbReference type="InterPro" id="IPR055407">
    <property type="entry name" value="TraM_C"/>
</dbReference>
<comment type="caution">
    <text evidence="3">The sequence shown here is derived from an EMBL/GenBank/DDBJ whole genome shotgun (WGS) entry which is preliminary data.</text>
</comment>
<protein>
    <submittedName>
        <fullName evidence="3">Conjugal transfer protein TraM</fullName>
    </submittedName>
</protein>
<gene>
    <name evidence="3" type="ORF">DF947_01480</name>
</gene>
<keyword evidence="4" id="KW-1185">Reference proteome</keyword>
<name>A0A317F2C9_9SPHI</name>
<dbReference type="RefSeq" id="WP_109927911.1">
    <property type="nucleotide sequence ID" value="NZ_QGNY01000001.1"/>
</dbReference>
<feature type="transmembrane region" description="Helical" evidence="1">
    <location>
        <begin position="20"/>
        <end position="39"/>
    </location>
</feature>
<dbReference type="EMBL" id="QGNY01000001">
    <property type="protein sequence ID" value="PWS33324.1"/>
    <property type="molecule type" value="Genomic_DNA"/>
</dbReference>
<reference evidence="4" key="1">
    <citation type="submission" date="2018-05" db="EMBL/GenBank/DDBJ databases">
        <title>Pedobacter paludis sp. nov., isolated from wetland soil.</title>
        <authorList>
            <person name="Zhang Y."/>
        </authorList>
    </citation>
    <scope>NUCLEOTIDE SEQUENCE [LARGE SCALE GENOMIC DNA]</scope>
    <source>
        <strain evidence="4">R-8</strain>
    </source>
</reference>
<evidence type="ECO:0000259" key="2">
    <source>
        <dbReference type="Pfam" id="PF12508"/>
    </source>
</evidence>
<keyword evidence="1" id="KW-1133">Transmembrane helix</keyword>
<proteinExistence type="predicted"/>
<organism evidence="3 4">
    <name type="scientific">Pedobacter paludis</name>
    <dbReference type="NCBI Taxonomy" id="2203212"/>
    <lineage>
        <taxon>Bacteria</taxon>
        <taxon>Pseudomonadati</taxon>
        <taxon>Bacteroidota</taxon>
        <taxon>Sphingobacteriia</taxon>
        <taxon>Sphingobacteriales</taxon>
        <taxon>Sphingobacteriaceae</taxon>
        <taxon>Pedobacter</taxon>
    </lineage>
</organism>
<evidence type="ECO:0000313" key="4">
    <source>
        <dbReference type="Proteomes" id="UP000245391"/>
    </source>
</evidence>
<keyword evidence="1" id="KW-0472">Membrane</keyword>
<sequence>MNEERKKRLRIALSWKQQVLLGAAILVLVGLLGYGWYYWKGLKTSKTSPKSGLNTVLPDAKLEQKDPLDKMAYYEQAKRDSLKADTSKLAFAAEKLGFGSSGAGGSNAELQERKINEKLLAINQAIAAPSPVQAVGAGVNLPKYPVSNNAPLSKDVDRLELLMKGMSSAKESDPELEQLGAMMDKLLVLQNPELAGRMLKKEAVSVLPDSVFRAVPAEVVGKQKVKQGTVVELRLLDSLLISGQVIPAGHLVYGLAAFSNQRISLEIKNIRLGTSIVPVNLTVFDRRDGMVGINAPEALVRDAVSGGISSGVSGIGISRFDLGSQLAGAGIDAARSLLNKKVSRLRQTLVAGYPLLLRDNLRKGKP</sequence>
<feature type="domain" description="Conjugative transposon TraM C-terminal" evidence="2">
    <location>
        <begin position="215"/>
        <end position="358"/>
    </location>
</feature>
<dbReference type="OrthoDB" id="1453786at2"/>